<evidence type="ECO:0000313" key="5">
    <source>
        <dbReference type="EMBL" id="MBF4554247.1"/>
    </source>
</evidence>
<proteinExistence type="inferred from homology"/>
<comment type="similarity">
    <text evidence="1">Belongs to the ATP-dependent AMP-binding enzyme family.</text>
</comment>
<dbReference type="RefSeq" id="WP_194557133.1">
    <property type="nucleotide sequence ID" value="NZ_JADKMY010000003.1"/>
</dbReference>
<dbReference type="Proteomes" id="UP000635902">
    <property type="component" value="Unassembled WGS sequence"/>
</dbReference>
<dbReference type="InterPro" id="IPR042099">
    <property type="entry name" value="ANL_N_sf"/>
</dbReference>
<dbReference type="Gene3D" id="3.40.50.12780">
    <property type="entry name" value="N-terminal domain of ligase-like"/>
    <property type="match status" value="1"/>
</dbReference>
<evidence type="ECO:0000256" key="1">
    <source>
        <dbReference type="ARBA" id="ARBA00006432"/>
    </source>
</evidence>
<dbReference type="Pfam" id="PF00501">
    <property type="entry name" value="AMP-binding"/>
    <property type="match status" value="1"/>
</dbReference>
<evidence type="ECO:0000313" key="6">
    <source>
        <dbReference type="Proteomes" id="UP000635902"/>
    </source>
</evidence>
<gene>
    <name evidence="5" type="ORF">IRY30_09220</name>
</gene>
<dbReference type="Pfam" id="PF13193">
    <property type="entry name" value="AMP-binding_C"/>
    <property type="match status" value="1"/>
</dbReference>
<evidence type="ECO:0000256" key="2">
    <source>
        <dbReference type="ARBA" id="ARBA00022598"/>
    </source>
</evidence>
<keyword evidence="2" id="KW-0436">Ligase</keyword>
<accession>A0ABR9ZNR5</accession>
<dbReference type="SUPFAM" id="SSF56801">
    <property type="entry name" value="Acetyl-CoA synthetase-like"/>
    <property type="match status" value="1"/>
</dbReference>
<dbReference type="InterPro" id="IPR000873">
    <property type="entry name" value="AMP-dep_synth/lig_dom"/>
</dbReference>
<feature type="domain" description="AMP-dependent synthetase/ligase" evidence="3">
    <location>
        <begin position="30"/>
        <end position="396"/>
    </location>
</feature>
<dbReference type="PANTHER" id="PTHR24096">
    <property type="entry name" value="LONG-CHAIN-FATTY-ACID--COA LIGASE"/>
    <property type="match status" value="1"/>
</dbReference>
<name>A0ABR9ZNR5_9CORY</name>
<feature type="domain" description="AMP-binding enzyme C-terminal" evidence="4">
    <location>
        <begin position="447"/>
        <end position="523"/>
    </location>
</feature>
<keyword evidence="6" id="KW-1185">Reference proteome</keyword>
<dbReference type="EMBL" id="JADKMY010000003">
    <property type="protein sequence ID" value="MBF4554247.1"/>
    <property type="molecule type" value="Genomic_DNA"/>
</dbReference>
<organism evidence="5 6">
    <name type="scientific">Corynebacterium suicordis DSM 45110</name>
    <dbReference type="NCBI Taxonomy" id="1121369"/>
    <lineage>
        <taxon>Bacteria</taxon>
        <taxon>Bacillati</taxon>
        <taxon>Actinomycetota</taxon>
        <taxon>Actinomycetes</taxon>
        <taxon>Mycobacteriales</taxon>
        <taxon>Corynebacteriaceae</taxon>
        <taxon>Corynebacterium</taxon>
    </lineage>
</organism>
<dbReference type="PROSITE" id="PS00455">
    <property type="entry name" value="AMP_BINDING"/>
    <property type="match status" value="1"/>
</dbReference>
<dbReference type="InterPro" id="IPR045851">
    <property type="entry name" value="AMP-bd_C_sf"/>
</dbReference>
<evidence type="ECO:0000259" key="3">
    <source>
        <dbReference type="Pfam" id="PF00501"/>
    </source>
</evidence>
<dbReference type="Gene3D" id="3.30.300.30">
    <property type="match status" value="1"/>
</dbReference>
<reference evidence="5 6" key="1">
    <citation type="submission" date="2020-10" db="EMBL/GenBank/DDBJ databases">
        <title>Novel species in genus Corynebacterium.</title>
        <authorList>
            <person name="Zhang G."/>
        </authorList>
    </citation>
    <scope>NUCLEOTIDE SEQUENCE [LARGE SCALE GENOMIC DNA]</scope>
    <source>
        <strain evidence="5 6">DSM 45110</strain>
    </source>
</reference>
<sequence>MPIANARPDIKVPTGSLYELIFESLQPEDTERIAIIDSATGTQTTYGQLKAMVDAFAGALAHRGVEPHDVVALHCPNSLIFAVVFHGAMRAGATVTTIGSLATVEDIEKQLKVSQAKMVFTTTLLGPAGLQAAEKVGVEKENIFDLTATQGQATVFQALLAEGHQPPEVQVDGTTHIAVLPFSSGTTGVPKGVKLSHRNLGSNVVQMVPALDAVGLHRDSTVMGVLPFFHIYGMNVLLNLILAIRATLVTMPKFDLPQFLELHQKHNIDFSFVAPPIAVALAKHPIVDQYDLTSLNNVLSGAAPLDLELAEAVKKRLNVNVVQGFGMTETSPVTHCSVKGVTPMNSIGAPLANTEHKIVDLTDPNLAEIHQPTEEGERSAPGELWVRGPQIMVGYLNNEEATRHTLLEDGWLRTGDVAVIDSRGDVFVVDRAKELIKYKGYQVAPAELEALLLTREDISDSAVVGYFRREDGEEVPRAFVVAQEGHQPNAEEIMAWVAERVAPYKKIRMVEFIDAIPKSATGKILRKDLRVRPVT</sequence>
<protein>
    <submittedName>
        <fullName evidence="5">AMP-binding protein</fullName>
    </submittedName>
</protein>
<dbReference type="InterPro" id="IPR025110">
    <property type="entry name" value="AMP-bd_C"/>
</dbReference>
<evidence type="ECO:0000259" key="4">
    <source>
        <dbReference type="Pfam" id="PF13193"/>
    </source>
</evidence>
<dbReference type="InterPro" id="IPR020845">
    <property type="entry name" value="AMP-binding_CS"/>
</dbReference>
<dbReference type="PANTHER" id="PTHR24096:SF149">
    <property type="entry name" value="AMP-BINDING DOMAIN-CONTAINING PROTEIN-RELATED"/>
    <property type="match status" value="1"/>
</dbReference>
<comment type="caution">
    <text evidence="5">The sequence shown here is derived from an EMBL/GenBank/DDBJ whole genome shotgun (WGS) entry which is preliminary data.</text>
</comment>